<evidence type="ECO:0000259" key="10">
    <source>
        <dbReference type="PROSITE" id="PS50011"/>
    </source>
</evidence>
<sequence length="409" mass="46348">MHFRPSVVGRPGLWAARISASQLIEEESLPDYVPARYYPVRIGELFASRYQVVGKLGFGATSTVWLARDLTGCRHIALKIFVHSASFASQLSHELSAYGRLDRGPTSHLGRRAVRTLLNSFTISGPDAEHQCLVHPPLWDSVSTFLARNPAGRLPIPVLAVVLQQLFHALDYARKCQVIHTDISAGNIMFGIEDAAFFEKFEQAELEHPTPRKEIDDRIIYLSRDLDMPSELGLPVLCDFGSAVWGEERHEEDVQPDVYRSPEVILEVPWSYEIDIWNVGCMIWDIFQGRHLFYGTDPEHGTYRSRAHLAEIIALLGPPPPSFVAQGLLRSKFFSEQGEFQAGINVPPYVSLEQLETNLEGPEKKLFLQFMSKMLQWDPQNRQTAKQLLEDKWLKKHCVIAHKDARHSG</sequence>
<feature type="binding site" evidence="9">
    <location>
        <position position="79"/>
    </location>
    <ligand>
        <name>ATP</name>
        <dbReference type="ChEBI" id="CHEBI:30616"/>
    </ligand>
</feature>
<dbReference type="EMBL" id="JARKIE010000222">
    <property type="protein sequence ID" value="KAJ7664735.1"/>
    <property type="molecule type" value="Genomic_DNA"/>
</dbReference>
<dbReference type="Proteomes" id="UP001221757">
    <property type="component" value="Unassembled WGS sequence"/>
</dbReference>
<dbReference type="GO" id="GO:0004674">
    <property type="term" value="F:protein serine/threonine kinase activity"/>
    <property type="evidence" value="ECO:0007669"/>
    <property type="project" value="UniProtKB-KW"/>
</dbReference>
<dbReference type="InterPro" id="IPR017441">
    <property type="entry name" value="Protein_kinase_ATP_BS"/>
</dbReference>
<reference evidence="11" key="1">
    <citation type="submission" date="2023-03" db="EMBL/GenBank/DDBJ databases">
        <title>Massive genome expansion in bonnet fungi (Mycena s.s.) driven by repeated elements and novel gene families across ecological guilds.</title>
        <authorList>
            <consortium name="Lawrence Berkeley National Laboratory"/>
            <person name="Harder C.B."/>
            <person name="Miyauchi S."/>
            <person name="Viragh M."/>
            <person name="Kuo A."/>
            <person name="Thoen E."/>
            <person name="Andreopoulos B."/>
            <person name="Lu D."/>
            <person name="Skrede I."/>
            <person name="Drula E."/>
            <person name="Henrissat B."/>
            <person name="Morin E."/>
            <person name="Kohler A."/>
            <person name="Barry K."/>
            <person name="LaButti K."/>
            <person name="Morin E."/>
            <person name="Salamov A."/>
            <person name="Lipzen A."/>
            <person name="Mereny Z."/>
            <person name="Hegedus B."/>
            <person name="Baldrian P."/>
            <person name="Stursova M."/>
            <person name="Weitz H."/>
            <person name="Taylor A."/>
            <person name="Grigoriev I.V."/>
            <person name="Nagy L.G."/>
            <person name="Martin F."/>
            <person name="Kauserud H."/>
        </authorList>
    </citation>
    <scope>NUCLEOTIDE SEQUENCE</scope>
    <source>
        <strain evidence="11">CBHHK067</strain>
    </source>
</reference>
<dbReference type="AlphaFoldDB" id="A0AAD7CV73"/>
<evidence type="ECO:0000256" key="2">
    <source>
        <dbReference type="ARBA" id="ARBA00022527"/>
    </source>
</evidence>
<dbReference type="PROSITE" id="PS50011">
    <property type="entry name" value="PROTEIN_KINASE_DOM"/>
    <property type="match status" value="1"/>
</dbReference>
<dbReference type="InterPro" id="IPR008266">
    <property type="entry name" value="Tyr_kinase_AS"/>
</dbReference>
<comment type="caution">
    <text evidence="11">The sequence shown here is derived from an EMBL/GenBank/DDBJ whole genome shotgun (WGS) entry which is preliminary data.</text>
</comment>
<dbReference type="Gene3D" id="1.10.510.10">
    <property type="entry name" value="Transferase(Phosphotransferase) domain 1"/>
    <property type="match status" value="1"/>
</dbReference>
<dbReference type="GO" id="GO:0005634">
    <property type="term" value="C:nucleus"/>
    <property type="evidence" value="ECO:0007669"/>
    <property type="project" value="TreeGrafter"/>
</dbReference>
<evidence type="ECO:0000256" key="6">
    <source>
        <dbReference type="ARBA" id="ARBA00022840"/>
    </source>
</evidence>
<dbReference type="SMART" id="SM00220">
    <property type="entry name" value="S_TKc"/>
    <property type="match status" value="1"/>
</dbReference>
<dbReference type="InterPro" id="IPR000719">
    <property type="entry name" value="Prot_kinase_dom"/>
</dbReference>
<keyword evidence="12" id="KW-1185">Reference proteome</keyword>
<dbReference type="GO" id="GO:0000245">
    <property type="term" value="P:spliceosomal complex assembly"/>
    <property type="evidence" value="ECO:0007669"/>
    <property type="project" value="TreeGrafter"/>
</dbReference>
<proteinExistence type="predicted"/>
<dbReference type="PROSITE" id="PS00109">
    <property type="entry name" value="PROTEIN_KINASE_TYR"/>
    <property type="match status" value="1"/>
</dbReference>
<comment type="catalytic activity">
    <reaction evidence="7">
        <text>L-threonyl-[protein] + ATP = O-phospho-L-threonyl-[protein] + ADP + H(+)</text>
        <dbReference type="Rhea" id="RHEA:46608"/>
        <dbReference type="Rhea" id="RHEA-COMP:11060"/>
        <dbReference type="Rhea" id="RHEA-COMP:11605"/>
        <dbReference type="ChEBI" id="CHEBI:15378"/>
        <dbReference type="ChEBI" id="CHEBI:30013"/>
        <dbReference type="ChEBI" id="CHEBI:30616"/>
        <dbReference type="ChEBI" id="CHEBI:61977"/>
        <dbReference type="ChEBI" id="CHEBI:456216"/>
        <dbReference type="EC" id="2.7.11.1"/>
    </reaction>
</comment>
<keyword evidence="6 9" id="KW-0067">ATP-binding</keyword>
<name>A0AAD7CV73_MYCRO</name>
<protein>
    <recommendedName>
        <fullName evidence="1">non-specific serine/threonine protein kinase</fullName>
        <ecNumber evidence="1">2.7.11.1</ecNumber>
    </recommendedName>
</protein>
<comment type="catalytic activity">
    <reaction evidence="8">
        <text>L-seryl-[protein] + ATP = O-phospho-L-seryl-[protein] + ADP + H(+)</text>
        <dbReference type="Rhea" id="RHEA:17989"/>
        <dbReference type="Rhea" id="RHEA-COMP:9863"/>
        <dbReference type="Rhea" id="RHEA-COMP:11604"/>
        <dbReference type="ChEBI" id="CHEBI:15378"/>
        <dbReference type="ChEBI" id="CHEBI:29999"/>
        <dbReference type="ChEBI" id="CHEBI:30616"/>
        <dbReference type="ChEBI" id="CHEBI:83421"/>
        <dbReference type="ChEBI" id="CHEBI:456216"/>
        <dbReference type="EC" id="2.7.11.1"/>
    </reaction>
</comment>
<evidence type="ECO:0000313" key="12">
    <source>
        <dbReference type="Proteomes" id="UP001221757"/>
    </source>
</evidence>
<evidence type="ECO:0000256" key="5">
    <source>
        <dbReference type="ARBA" id="ARBA00022777"/>
    </source>
</evidence>
<evidence type="ECO:0000256" key="7">
    <source>
        <dbReference type="ARBA" id="ARBA00047899"/>
    </source>
</evidence>
<gene>
    <name evidence="11" type="ORF">B0H17DRAFT_1211281</name>
</gene>
<evidence type="ECO:0000256" key="9">
    <source>
        <dbReference type="PROSITE-ProRule" id="PRU10141"/>
    </source>
</evidence>
<dbReference type="PANTHER" id="PTHR47634">
    <property type="entry name" value="PROTEIN KINASE DOMAIN-CONTAINING PROTEIN-RELATED"/>
    <property type="match status" value="1"/>
</dbReference>
<dbReference type="GO" id="GO:0005737">
    <property type="term" value="C:cytoplasm"/>
    <property type="evidence" value="ECO:0007669"/>
    <property type="project" value="TreeGrafter"/>
</dbReference>
<dbReference type="SUPFAM" id="SSF56112">
    <property type="entry name" value="Protein kinase-like (PK-like)"/>
    <property type="match status" value="1"/>
</dbReference>
<keyword evidence="3" id="KW-0808">Transferase</keyword>
<keyword evidence="4 9" id="KW-0547">Nucleotide-binding</keyword>
<organism evidence="11 12">
    <name type="scientific">Mycena rosella</name>
    <name type="common">Pink bonnet</name>
    <name type="synonym">Agaricus rosellus</name>
    <dbReference type="NCBI Taxonomy" id="1033263"/>
    <lineage>
        <taxon>Eukaryota</taxon>
        <taxon>Fungi</taxon>
        <taxon>Dikarya</taxon>
        <taxon>Basidiomycota</taxon>
        <taxon>Agaricomycotina</taxon>
        <taxon>Agaricomycetes</taxon>
        <taxon>Agaricomycetidae</taxon>
        <taxon>Agaricales</taxon>
        <taxon>Marasmiineae</taxon>
        <taxon>Mycenaceae</taxon>
        <taxon>Mycena</taxon>
    </lineage>
</organism>
<keyword evidence="5 11" id="KW-0418">Kinase</keyword>
<dbReference type="InterPro" id="IPR051334">
    <property type="entry name" value="SRPK"/>
</dbReference>
<accession>A0AAD7CV73</accession>
<evidence type="ECO:0000256" key="4">
    <source>
        <dbReference type="ARBA" id="ARBA00022741"/>
    </source>
</evidence>
<evidence type="ECO:0000313" key="11">
    <source>
        <dbReference type="EMBL" id="KAJ7664735.1"/>
    </source>
</evidence>
<dbReference type="InterPro" id="IPR011009">
    <property type="entry name" value="Kinase-like_dom_sf"/>
</dbReference>
<dbReference type="Pfam" id="PF00069">
    <property type="entry name" value="Pkinase"/>
    <property type="match status" value="1"/>
</dbReference>
<evidence type="ECO:0000256" key="1">
    <source>
        <dbReference type="ARBA" id="ARBA00012513"/>
    </source>
</evidence>
<dbReference type="GO" id="GO:0005524">
    <property type="term" value="F:ATP binding"/>
    <property type="evidence" value="ECO:0007669"/>
    <property type="project" value="UniProtKB-UniRule"/>
</dbReference>
<keyword evidence="2" id="KW-0723">Serine/threonine-protein kinase</keyword>
<dbReference type="PROSITE" id="PS00107">
    <property type="entry name" value="PROTEIN_KINASE_ATP"/>
    <property type="match status" value="1"/>
</dbReference>
<dbReference type="Gene3D" id="3.30.200.20">
    <property type="entry name" value="Phosphorylase Kinase, domain 1"/>
    <property type="match status" value="1"/>
</dbReference>
<dbReference type="EC" id="2.7.11.1" evidence="1"/>
<dbReference type="GO" id="GO:0050684">
    <property type="term" value="P:regulation of mRNA processing"/>
    <property type="evidence" value="ECO:0007669"/>
    <property type="project" value="TreeGrafter"/>
</dbReference>
<evidence type="ECO:0000256" key="8">
    <source>
        <dbReference type="ARBA" id="ARBA00048679"/>
    </source>
</evidence>
<feature type="domain" description="Protein kinase" evidence="10">
    <location>
        <begin position="50"/>
        <end position="394"/>
    </location>
</feature>
<dbReference type="PANTHER" id="PTHR47634:SF9">
    <property type="entry name" value="PROTEIN KINASE DOMAIN-CONTAINING PROTEIN-RELATED"/>
    <property type="match status" value="1"/>
</dbReference>
<evidence type="ECO:0000256" key="3">
    <source>
        <dbReference type="ARBA" id="ARBA00022679"/>
    </source>
</evidence>